<protein>
    <submittedName>
        <fullName evidence="3">Ankyrin repeat protein</fullName>
    </submittedName>
</protein>
<dbReference type="EMBL" id="MG779394">
    <property type="protein sequence ID" value="AUV58994.1"/>
    <property type="molecule type" value="Genomic_DNA"/>
</dbReference>
<dbReference type="PANTHER" id="PTHR24198:SF165">
    <property type="entry name" value="ANKYRIN REPEAT-CONTAINING PROTEIN-RELATED"/>
    <property type="match status" value="1"/>
</dbReference>
<reference evidence="3" key="1">
    <citation type="submission" date="2018-01" db="EMBL/GenBank/DDBJ databases">
        <title>Draft genome sequence of Bandra megavirus.</title>
        <authorList>
            <person name="Chatterjee A."/>
            <person name="Yadav R."/>
            <person name="Kondabagil K."/>
        </authorList>
    </citation>
    <scope>NUCLEOTIDE SEQUENCE</scope>
    <source>
        <strain evidence="3">KK-1</strain>
    </source>
</reference>
<dbReference type="PANTHER" id="PTHR24198">
    <property type="entry name" value="ANKYRIN REPEAT AND PROTEIN KINASE DOMAIN-CONTAINING PROTEIN"/>
    <property type="match status" value="1"/>
</dbReference>
<dbReference type="SMART" id="SM00248">
    <property type="entry name" value="ANK"/>
    <property type="match status" value="16"/>
</dbReference>
<name>A0A2K9V9Y0_9VIRU</name>
<dbReference type="InterPro" id="IPR036770">
    <property type="entry name" value="Ankyrin_rpt-contain_sf"/>
</dbReference>
<dbReference type="InterPro" id="IPR002110">
    <property type="entry name" value="Ankyrin_rpt"/>
</dbReference>
<proteinExistence type="predicted"/>
<organism evidence="3">
    <name type="scientific">Bandra megavirus</name>
    <dbReference type="NCBI Taxonomy" id="2071566"/>
    <lineage>
        <taxon>Viruses</taxon>
        <taxon>Varidnaviria</taxon>
        <taxon>Bamfordvirae</taxon>
        <taxon>Nucleocytoviricota</taxon>
        <taxon>Megaviricetes</taxon>
        <taxon>Imitervirales</taxon>
        <taxon>Mimiviridae</taxon>
        <taxon>Megamimivirinae</taxon>
        <taxon>Megavirus</taxon>
    </lineage>
</organism>
<accession>A0A2K9V9Y0</accession>
<evidence type="ECO:0000313" key="3">
    <source>
        <dbReference type="EMBL" id="AUV58994.1"/>
    </source>
</evidence>
<dbReference type="Pfam" id="PF00023">
    <property type="entry name" value="Ank"/>
    <property type="match status" value="1"/>
</dbReference>
<dbReference type="PROSITE" id="PS50297">
    <property type="entry name" value="ANK_REP_REGION"/>
    <property type="match status" value="1"/>
</dbReference>
<evidence type="ECO:0000256" key="1">
    <source>
        <dbReference type="ARBA" id="ARBA00022737"/>
    </source>
</evidence>
<sequence>MKNFNDKFEYECCPGVKCGGFTELMFMVNNVNNMSSQQILSMIPFHLLSRCRINKYISYIDTKNELGWTALMIACRNSNITSNSDIVKLLLTLGANPALTNNNSETALILAFKYAGTGSNIDTVKLLLNRWNITDLSKNYELYFSIVWKNKFHSMELLKILVEKYAQSDYKYEIFSQMVKNYRTERNTQILKLLFEHITDFNYTILIDCNSTPLMSACRYSSTTSDIETVKLLLEKGADPNYLKKNKYLPIILASSYSPTTSNIETIKLLLEYGANINARDINGNTALIMAIKNSNTFSNFETVKYLLDNGADANIVNKSLVSPLHTAIEIFNGNTNIIELLLEHKADVNAQTNKGETCLFLFINKNPMVCRDKYNKIIELFIDYGSNIGTQSAYGETILSKLLNLYINKKGQNESLNEIIDLFLTRGIDCNCGKNPPLLQLARYSHEFDMTDIVVKLIKYGADINLIDCHNQSALSIALKAGGGKNLYFIELLLNFGANVGIEYLNTSFISTIKSKNLPMIKLLLDHGVNVNIIDEKNNNCLLNMLNYNIIEDKNDMEIIKLLIEYGVKINFDNSQFSILSKAIDIISDIGPEIVQLLLDNGADPNYIYNNKTILLEFFEFYDETTIKKDLINVQKLLNHGANPNMLDKFGNNAILLAIKNEFPLEFINLLINYNANIHIIDKDNMTTLMYAIRPINIKIDYCYQLVNILLDHNINTHLRNNNGRTALIMMAINLSRVNSFGYTTHHEKLFGYNGIFIRLCEHANFDIVDIWGKTVLAYIDDEIMIYFIKLFRKKCIQDHLIKNLHTEIIGSNLIFMMSPNSIRTRIATIKWYLDQGDTYQELIERDSKLFEYFGINDMDDLHSKINLANKYID</sequence>
<dbReference type="SUPFAM" id="SSF48403">
    <property type="entry name" value="Ankyrin repeat"/>
    <property type="match status" value="3"/>
</dbReference>
<evidence type="ECO:0000256" key="2">
    <source>
        <dbReference type="ARBA" id="ARBA00023043"/>
    </source>
</evidence>
<dbReference type="PROSITE" id="PS50088">
    <property type="entry name" value="ANK_REPEAT"/>
    <property type="match status" value="5"/>
</dbReference>
<dbReference type="Gene3D" id="1.25.40.20">
    <property type="entry name" value="Ankyrin repeat-containing domain"/>
    <property type="match status" value="6"/>
</dbReference>
<dbReference type="Pfam" id="PF12796">
    <property type="entry name" value="Ank_2"/>
    <property type="match status" value="4"/>
</dbReference>
<keyword evidence="1" id="KW-0677">Repeat</keyword>
<keyword evidence="2" id="KW-0040">ANK repeat</keyword>